<dbReference type="InterPro" id="IPR020449">
    <property type="entry name" value="Tscrpt_reg_AraC-type_HTH"/>
</dbReference>
<accession>E4Q723</accession>
<dbReference type="PRINTS" id="PR00032">
    <property type="entry name" value="HTHARAC"/>
</dbReference>
<dbReference type="Pfam" id="PF02311">
    <property type="entry name" value="AraC_binding"/>
    <property type="match status" value="1"/>
</dbReference>
<dbReference type="PANTHER" id="PTHR43280">
    <property type="entry name" value="ARAC-FAMILY TRANSCRIPTIONAL REGULATOR"/>
    <property type="match status" value="1"/>
</dbReference>
<evidence type="ECO:0000256" key="1">
    <source>
        <dbReference type="ARBA" id="ARBA00023015"/>
    </source>
</evidence>
<sequence>MPEKEPLYIEEIFDYVSQRPQKFVLNFWEDPRYFKLHRHNFVEFMYVVKGEGTEHINSISYSLKPGTFSIVMPYQIHRIDYSEQNPLSIYVVAISFEELLAPSSIFYRIGELLLSYNENVLPYYYFEGKEKEVMDRLFKEAWTYFNQEDVWAEIILKAKILEIVAYFDRCRNLASAKNSQRPASSVVQNRAQKDSIPVPTDYWQLVYYVHKNYNQNIDLKVLSKEFHLSPSYISQLFKKLVGSNFHNFLNEVRLQHACSLLLSTDKPVTDIALEVGFDSYSTFARVFHKHKGMSAQEFRKRGYLRQV</sequence>
<dbReference type="OrthoDB" id="94877at2"/>
<reference evidence="5 6" key="2">
    <citation type="journal article" date="2011" name="J. Bacteriol.">
        <title>Complete genome sequences for the anaerobic, extremely thermophilic plant biomass-degrading bacteria Caldicellulosiruptor hydrothermalis, Caldicellulosiruptor kristjanssonii, Caldicellulosiruptor kronotskyensis, Caldicellulosiruptor owensenis, and Caldicellulosiruptor lactoaceticus.</title>
        <authorList>
            <person name="Blumer-Schuette S.E."/>
            <person name="Ozdemir I."/>
            <person name="Mistry D."/>
            <person name="Lucas S."/>
            <person name="Lapidus A."/>
            <person name="Cheng J.F."/>
            <person name="Goodwin L.A."/>
            <person name="Pitluck S."/>
            <person name="Land M.L."/>
            <person name="Hauser L.J."/>
            <person name="Woyke T."/>
            <person name="Mikhailova N."/>
            <person name="Pati A."/>
            <person name="Kyrpides N.C."/>
            <person name="Ivanova N."/>
            <person name="Detter J.C."/>
            <person name="Walston-Davenport K."/>
            <person name="Han S."/>
            <person name="Adams M.W."/>
            <person name="Kelly R.M."/>
        </authorList>
    </citation>
    <scope>NUCLEOTIDE SEQUENCE [LARGE SCALE GENOMIC DNA]</scope>
    <source>
        <strain evidence="6">ATCC 700167 / DSM 13100 / OL</strain>
    </source>
</reference>
<dbReference type="Proteomes" id="UP000006889">
    <property type="component" value="Chromosome"/>
</dbReference>
<dbReference type="eggNOG" id="COG0662">
    <property type="taxonomic scope" value="Bacteria"/>
</dbReference>
<dbReference type="SUPFAM" id="SSF46689">
    <property type="entry name" value="Homeodomain-like"/>
    <property type="match status" value="2"/>
</dbReference>
<dbReference type="Pfam" id="PF12833">
    <property type="entry name" value="HTH_18"/>
    <property type="match status" value="1"/>
</dbReference>
<dbReference type="AlphaFoldDB" id="E4Q723"/>
<evidence type="ECO:0000259" key="4">
    <source>
        <dbReference type="PROSITE" id="PS01124"/>
    </source>
</evidence>
<dbReference type="Gene3D" id="1.10.10.60">
    <property type="entry name" value="Homeodomain-like"/>
    <property type="match status" value="2"/>
</dbReference>
<dbReference type="RefSeq" id="WP_013413023.1">
    <property type="nucleotide sequence ID" value="NC_014657.1"/>
</dbReference>
<evidence type="ECO:0000313" key="5">
    <source>
        <dbReference type="EMBL" id="ADQ05703.1"/>
    </source>
</evidence>
<keyword evidence="3" id="KW-0804">Transcription</keyword>
<gene>
    <name evidence="5" type="ordered locus">Calow_2199</name>
</gene>
<dbReference type="InterPro" id="IPR018060">
    <property type="entry name" value="HTH_AraC"/>
</dbReference>
<dbReference type="eggNOG" id="COG2207">
    <property type="taxonomic scope" value="Bacteria"/>
</dbReference>
<dbReference type="InterPro" id="IPR037923">
    <property type="entry name" value="HTH-like"/>
</dbReference>
<name>E4Q723_CALOW</name>
<keyword evidence="1" id="KW-0805">Transcription regulation</keyword>
<evidence type="ECO:0000313" key="6">
    <source>
        <dbReference type="Proteomes" id="UP000006889"/>
    </source>
</evidence>
<dbReference type="InterPro" id="IPR009057">
    <property type="entry name" value="Homeodomain-like_sf"/>
</dbReference>
<keyword evidence="6" id="KW-1185">Reference proteome</keyword>
<proteinExistence type="predicted"/>
<reference key="1">
    <citation type="submission" date="2010-09" db="EMBL/GenBank/DDBJ databases">
        <title>Complete sequence of Caldicellulosiruptor owensensis OL.</title>
        <authorList>
            <consortium name="US DOE Joint Genome Institute"/>
            <person name="Lucas S."/>
            <person name="Copeland A."/>
            <person name="Lapidus A."/>
            <person name="Cheng J.-F."/>
            <person name="Bruce D."/>
            <person name="Goodwin L."/>
            <person name="Pitluck S."/>
            <person name="Davenport K."/>
            <person name="Detter J.C."/>
            <person name="Han C."/>
            <person name="Tapia R."/>
            <person name="Land M."/>
            <person name="Hauser L."/>
            <person name="Chang Y.-J."/>
            <person name="Jeffries C."/>
            <person name="Kyrpides N."/>
            <person name="Ivanova N."/>
            <person name="Mikhailova N."/>
            <person name="Blumer-Schuette S.E."/>
            <person name="Kelly R.M."/>
            <person name="Woyke T."/>
        </authorList>
    </citation>
    <scope>NUCLEOTIDE SEQUENCE</scope>
    <source>
        <strain>OL</strain>
    </source>
</reference>
<dbReference type="EMBL" id="CP002216">
    <property type="protein sequence ID" value="ADQ05703.1"/>
    <property type="molecule type" value="Genomic_DNA"/>
</dbReference>
<dbReference type="SMART" id="SM00342">
    <property type="entry name" value="HTH_ARAC"/>
    <property type="match status" value="1"/>
</dbReference>
<evidence type="ECO:0000256" key="2">
    <source>
        <dbReference type="ARBA" id="ARBA00023125"/>
    </source>
</evidence>
<dbReference type="KEGG" id="cow:Calow_2199"/>
<dbReference type="InterPro" id="IPR003313">
    <property type="entry name" value="AraC-bd"/>
</dbReference>
<feature type="domain" description="HTH araC/xylS-type" evidence="4">
    <location>
        <begin position="203"/>
        <end position="301"/>
    </location>
</feature>
<keyword evidence="2" id="KW-0238">DNA-binding</keyword>
<dbReference type="GO" id="GO:0043565">
    <property type="term" value="F:sequence-specific DNA binding"/>
    <property type="evidence" value="ECO:0007669"/>
    <property type="project" value="InterPro"/>
</dbReference>
<dbReference type="GO" id="GO:0003700">
    <property type="term" value="F:DNA-binding transcription factor activity"/>
    <property type="evidence" value="ECO:0007669"/>
    <property type="project" value="InterPro"/>
</dbReference>
<dbReference type="InterPro" id="IPR014710">
    <property type="entry name" value="RmlC-like_jellyroll"/>
</dbReference>
<dbReference type="HOGENOM" id="CLU_000445_88_3_9"/>
<organism evidence="5 6">
    <name type="scientific">Caldicellulosiruptor owensensis (strain ATCC 700167 / DSM 13100 / OL)</name>
    <dbReference type="NCBI Taxonomy" id="632518"/>
    <lineage>
        <taxon>Bacteria</taxon>
        <taxon>Bacillati</taxon>
        <taxon>Bacillota</taxon>
        <taxon>Bacillota incertae sedis</taxon>
        <taxon>Caldicellulosiruptorales</taxon>
        <taxon>Caldicellulosiruptoraceae</taxon>
        <taxon>Caldicellulosiruptor</taxon>
    </lineage>
</organism>
<dbReference type="PROSITE" id="PS01124">
    <property type="entry name" value="HTH_ARAC_FAMILY_2"/>
    <property type="match status" value="1"/>
</dbReference>
<dbReference type="PANTHER" id="PTHR43280:SF34">
    <property type="entry name" value="ARAC-FAMILY TRANSCRIPTIONAL REGULATOR"/>
    <property type="match status" value="1"/>
</dbReference>
<protein>
    <submittedName>
        <fullName evidence="5">Transcriptional regulator, AraC family</fullName>
    </submittedName>
</protein>
<dbReference type="STRING" id="632518.Calow_2199"/>
<dbReference type="Gene3D" id="2.60.120.10">
    <property type="entry name" value="Jelly Rolls"/>
    <property type="match status" value="1"/>
</dbReference>
<dbReference type="SUPFAM" id="SSF51215">
    <property type="entry name" value="Regulatory protein AraC"/>
    <property type="match status" value="1"/>
</dbReference>
<evidence type="ECO:0000256" key="3">
    <source>
        <dbReference type="ARBA" id="ARBA00023163"/>
    </source>
</evidence>